<feature type="compositionally biased region" description="Basic and acidic residues" evidence="1">
    <location>
        <begin position="672"/>
        <end position="682"/>
    </location>
</feature>
<evidence type="ECO:0000259" key="2">
    <source>
        <dbReference type="Pfam" id="PF13454"/>
    </source>
</evidence>
<feature type="compositionally biased region" description="Basic and acidic residues" evidence="1">
    <location>
        <begin position="285"/>
        <end position="304"/>
    </location>
</feature>
<feature type="region of interest" description="Disordered" evidence="1">
    <location>
        <begin position="1"/>
        <end position="23"/>
    </location>
</feature>
<dbReference type="InterPro" id="IPR038732">
    <property type="entry name" value="HpyO/CreE_NAD-binding"/>
</dbReference>
<evidence type="ECO:0000313" key="4">
    <source>
        <dbReference type="Proteomes" id="UP000533269"/>
    </source>
</evidence>
<dbReference type="EMBL" id="JACHVY010000001">
    <property type="protein sequence ID" value="MBB2900391.1"/>
    <property type="molecule type" value="Genomic_DNA"/>
</dbReference>
<dbReference type="InterPro" id="IPR052189">
    <property type="entry name" value="L-asp_N-monooxygenase_NS-form"/>
</dbReference>
<reference evidence="3 4" key="2">
    <citation type="submission" date="2020-08" db="EMBL/GenBank/DDBJ databases">
        <authorList>
            <person name="Partida-Martinez L."/>
            <person name="Huntemann M."/>
            <person name="Clum A."/>
            <person name="Wang J."/>
            <person name="Palaniappan K."/>
            <person name="Ritter S."/>
            <person name="Chen I.-M."/>
            <person name="Stamatis D."/>
            <person name="Reddy T."/>
            <person name="O'Malley R."/>
            <person name="Daum C."/>
            <person name="Shapiro N."/>
            <person name="Ivanova N."/>
            <person name="Kyrpides N."/>
            <person name="Woyke T."/>
        </authorList>
    </citation>
    <scope>NUCLEOTIDE SEQUENCE [LARGE SCALE GENOMIC DNA]</scope>
    <source>
        <strain evidence="3 4">AS2.23</strain>
    </source>
</reference>
<evidence type="ECO:0000313" key="3">
    <source>
        <dbReference type="EMBL" id="MBB2900391.1"/>
    </source>
</evidence>
<name>A0A7W4XVV0_KINRA</name>
<accession>A0A7W4XVV0</accession>
<organism evidence="3 4">
    <name type="scientific">Kineococcus radiotolerans</name>
    <dbReference type="NCBI Taxonomy" id="131568"/>
    <lineage>
        <taxon>Bacteria</taxon>
        <taxon>Bacillati</taxon>
        <taxon>Actinomycetota</taxon>
        <taxon>Actinomycetes</taxon>
        <taxon>Kineosporiales</taxon>
        <taxon>Kineosporiaceae</taxon>
        <taxon>Kineococcus</taxon>
    </lineage>
</organism>
<feature type="region of interest" description="Disordered" evidence="1">
    <location>
        <begin position="652"/>
        <end position="682"/>
    </location>
</feature>
<dbReference type="PANTHER" id="PTHR40254">
    <property type="entry name" value="BLR0577 PROTEIN"/>
    <property type="match status" value="1"/>
</dbReference>
<dbReference type="SUPFAM" id="SSF51971">
    <property type="entry name" value="Nucleotide-binding domain"/>
    <property type="match status" value="1"/>
</dbReference>
<gene>
    <name evidence="3" type="ORF">FHR75_001179</name>
</gene>
<dbReference type="Proteomes" id="UP000533269">
    <property type="component" value="Unassembled WGS sequence"/>
</dbReference>
<dbReference type="RefSeq" id="WP_183390666.1">
    <property type="nucleotide sequence ID" value="NZ_JACHVY010000001.1"/>
</dbReference>
<feature type="region of interest" description="Disordered" evidence="1">
    <location>
        <begin position="285"/>
        <end position="316"/>
    </location>
</feature>
<reference evidence="3 4" key="1">
    <citation type="submission" date="2020-08" db="EMBL/GenBank/DDBJ databases">
        <title>The Agave Microbiome: Exploring the role of microbial communities in plant adaptations to desert environments.</title>
        <authorList>
            <person name="Partida-Martinez L.P."/>
        </authorList>
    </citation>
    <scope>NUCLEOTIDE SEQUENCE [LARGE SCALE GENOMIC DNA]</scope>
    <source>
        <strain evidence="3 4">AS2.23</strain>
    </source>
</reference>
<dbReference type="AlphaFoldDB" id="A0A7W4XVV0"/>
<dbReference type="PANTHER" id="PTHR40254:SF1">
    <property type="entry name" value="BLR0577 PROTEIN"/>
    <property type="match status" value="1"/>
</dbReference>
<protein>
    <recommendedName>
        <fullName evidence="2">FAD-dependent urate hydroxylase HpyO/Asp monooxygenase CreE-like FAD/NAD(P)-binding domain-containing protein</fullName>
    </recommendedName>
</protein>
<feature type="compositionally biased region" description="Pro residues" evidence="1">
    <location>
        <begin position="1"/>
        <end position="14"/>
    </location>
</feature>
<dbReference type="Pfam" id="PF13454">
    <property type="entry name" value="NAD_binding_9"/>
    <property type="match status" value="1"/>
</dbReference>
<sequence>MPSPSPRTSTPPSPTSDAPAPRSLCVVGAGPRTLVLLQRLGAHVAASPGEHPGLDVHVVDPHDSGAGRVWREAQDPLLWMNSRACDITVLPDDSVTGLTGPVGPGPSLAGWIAENRADLVRDAATAGDDLLREEVLRSEPGSFVSRRLASRYLAAAWRRTLDGLPPGLRVHRHARTVVDVVDDDAGPGGGDGDGRQLVHLDGTGEPLAVDVVLLVQGHLDVHPGPRERRAATFARAHGLAHVPPGYTSDQDLDVLVPGSDVVVVGMGLAFVDLVVRLTEGRGGRFEERPDGSLEYRPSGREPRLHAGSRRGVPYRSKIGYPSPTDLGLPRYCTASAVEARHGTGPLDLRADLWPLVVKELAGAHYRELFRTHRERTALAPAEFDARFSRSPWGSAEIDELIARAVPDPADRFDVTALDRPLDGWWGTSGDEVHERVLRHLEADRERRTDPRHSPDAAVVTALLSTYVVVAGLHAAGRLNARSTALDLDGWWHGFFSYVASGPPPQRLRQLSALARAGVLRFLGADVRVRPDADEGVFVASSASGPHEVRARGLVEARLPVADLERTSDVLLTRLRGRGEVRAHELLDGEARLSNGRLVVDGRGRLVRADGSVHPRRFATGAWVSGEAGAPAFARPGADAEVFRRADRLAADVLRAGRPAPPAPRAGTTPAAARRELPRGRGR</sequence>
<comment type="caution">
    <text evidence="3">The sequence shown here is derived from an EMBL/GenBank/DDBJ whole genome shotgun (WGS) entry which is preliminary data.</text>
</comment>
<evidence type="ECO:0000256" key="1">
    <source>
        <dbReference type="SAM" id="MobiDB-lite"/>
    </source>
</evidence>
<feature type="domain" description="FAD-dependent urate hydroxylase HpyO/Asp monooxygenase CreE-like FAD/NAD(P)-binding" evidence="2">
    <location>
        <begin position="26"/>
        <end position="218"/>
    </location>
</feature>
<proteinExistence type="predicted"/>